<reference evidence="2 3" key="1">
    <citation type="submission" date="2022-09" db="EMBL/GenBank/DDBJ databases">
        <authorList>
            <person name="Palmer J.M."/>
        </authorList>
    </citation>
    <scope>NUCLEOTIDE SEQUENCE [LARGE SCALE GENOMIC DNA]</scope>
    <source>
        <strain evidence="2 3">DSM 7382</strain>
    </source>
</reference>
<dbReference type="AlphaFoldDB" id="A0AAW0GEG0"/>
<dbReference type="Gene3D" id="3.40.630.30">
    <property type="match status" value="1"/>
</dbReference>
<sequence length="217" mass="24161">MSAYGVITTAGRPKEPLASTLWHTKVKDPQSAQTAPKYLTLHHLTLATAEKLPGLISYLHKDFAEELERGRTYPQEILQGEEYTQSTFESYFFAADAIVAITGYEDTQLVKPNYPGRSSHICNAGFLIPASQRNRGFGSTLARSYLHYGPRLGYEASVFNLVYVNNIASVKLWDALGFTKIGRLPNAGRLKKADGSGEEYVDAWIIHKQFDKVDNAN</sequence>
<dbReference type="InterPro" id="IPR016181">
    <property type="entry name" value="Acyl_CoA_acyltransferase"/>
</dbReference>
<keyword evidence="3" id="KW-1185">Reference proteome</keyword>
<comment type="caution">
    <text evidence="2">The sequence shown here is derived from an EMBL/GenBank/DDBJ whole genome shotgun (WGS) entry which is preliminary data.</text>
</comment>
<dbReference type="Proteomes" id="UP001385951">
    <property type="component" value="Unassembled WGS sequence"/>
</dbReference>
<name>A0AAW0GEG0_9APHY</name>
<dbReference type="SUPFAM" id="SSF55729">
    <property type="entry name" value="Acyl-CoA N-acyltransferases (Nat)"/>
    <property type="match status" value="1"/>
</dbReference>
<evidence type="ECO:0000313" key="3">
    <source>
        <dbReference type="Proteomes" id="UP001385951"/>
    </source>
</evidence>
<dbReference type="InterPro" id="IPR052742">
    <property type="entry name" value="Mito_N-acetyltransferase"/>
</dbReference>
<accession>A0AAW0GEG0</accession>
<dbReference type="PROSITE" id="PS51186">
    <property type="entry name" value="GNAT"/>
    <property type="match status" value="1"/>
</dbReference>
<dbReference type="GO" id="GO:0005634">
    <property type="term" value="C:nucleus"/>
    <property type="evidence" value="ECO:0007669"/>
    <property type="project" value="TreeGrafter"/>
</dbReference>
<evidence type="ECO:0000259" key="1">
    <source>
        <dbReference type="PROSITE" id="PS51186"/>
    </source>
</evidence>
<protein>
    <recommendedName>
        <fullName evidence="1">N-acetyltransferase domain-containing protein</fullName>
    </recommendedName>
</protein>
<feature type="domain" description="N-acetyltransferase" evidence="1">
    <location>
        <begin position="39"/>
        <end position="195"/>
    </location>
</feature>
<gene>
    <name evidence="2" type="ORF">QCA50_005162</name>
</gene>
<dbReference type="Pfam" id="PF00583">
    <property type="entry name" value="Acetyltransf_1"/>
    <property type="match status" value="1"/>
</dbReference>
<dbReference type="PANTHER" id="PTHR43138">
    <property type="entry name" value="ACETYLTRANSFERASE, GNAT FAMILY"/>
    <property type="match status" value="1"/>
</dbReference>
<dbReference type="EMBL" id="JASBNA010000005">
    <property type="protein sequence ID" value="KAK7691761.1"/>
    <property type="molecule type" value="Genomic_DNA"/>
</dbReference>
<evidence type="ECO:0000313" key="2">
    <source>
        <dbReference type="EMBL" id="KAK7691761.1"/>
    </source>
</evidence>
<dbReference type="GO" id="GO:0016747">
    <property type="term" value="F:acyltransferase activity, transferring groups other than amino-acyl groups"/>
    <property type="evidence" value="ECO:0007669"/>
    <property type="project" value="InterPro"/>
</dbReference>
<dbReference type="InterPro" id="IPR000182">
    <property type="entry name" value="GNAT_dom"/>
</dbReference>
<dbReference type="PANTHER" id="PTHR43138:SF1">
    <property type="entry name" value="N-ACETYLTRANSFERASE ACA1"/>
    <property type="match status" value="1"/>
</dbReference>
<proteinExistence type="predicted"/>
<organism evidence="2 3">
    <name type="scientific">Cerrena zonata</name>
    <dbReference type="NCBI Taxonomy" id="2478898"/>
    <lineage>
        <taxon>Eukaryota</taxon>
        <taxon>Fungi</taxon>
        <taxon>Dikarya</taxon>
        <taxon>Basidiomycota</taxon>
        <taxon>Agaricomycotina</taxon>
        <taxon>Agaricomycetes</taxon>
        <taxon>Polyporales</taxon>
        <taxon>Cerrenaceae</taxon>
        <taxon>Cerrena</taxon>
    </lineage>
</organism>